<keyword evidence="1" id="KW-0812">Transmembrane</keyword>
<name>A0A699XIJ3_TANCI</name>
<dbReference type="AlphaFoldDB" id="A0A699XIJ3"/>
<sequence length="85" mass="8826">LWKPLAIAASVILCLSVAGLYFNASTKNNEQLVKSVPPAATDHAPGKNKAVLILADGRKIDLTEAKSGALAVQGETQVIKTAADE</sequence>
<reference evidence="2" key="1">
    <citation type="journal article" date="2019" name="Sci. Rep.">
        <title>Draft genome of Tanacetum cinerariifolium, the natural source of mosquito coil.</title>
        <authorList>
            <person name="Yamashiro T."/>
            <person name="Shiraishi A."/>
            <person name="Satake H."/>
            <person name="Nakayama K."/>
        </authorList>
    </citation>
    <scope>NUCLEOTIDE SEQUENCE</scope>
</reference>
<organism evidence="2">
    <name type="scientific">Tanacetum cinerariifolium</name>
    <name type="common">Dalmatian daisy</name>
    <name type="synonym">Chrysanthemum cinerariifolium</name>
    <dbReference type="NCBI Taxonomy" id="118510"/>
    <lineage>
        <taxon>Eukaryota</taxon>
        <taxon>Viridiplantae</taxon>
        <taxon>Streptophyta</taxon>
        <taxon>Embryophyta</taxon>
        <taxon>Tracheophyta</taxon>
        <taxon>Spermatophyta</taxon>
        <taxon>Magnoliopsida</taxon>
        <taxon>eudicotyledons</taxon>
        <taxon>Gunneridae</taxon>
        <taxon>Pentapetalae</taxon>
        <taxon>asterids</taxon>
        <taxon>campanulids</taxon>
        <taxon>Asterales</taxon>
        <taxon>Asteraceae</taxon>
        <taxon>Asteroideae</taxon>
        <taxon>Anthemideae</taxon>
        <taxon>Anthemidinae</taxon>
        <taxon>Tanacetum</taxon>
    </lineage>
</organism>
<gene>
    <name evidence="2" type="ORF">Tci_930139</name>
</gene>
<comment type="caution">
    <text evidence="2">The sequence shown here is derived from an EMBL/GenBank/DDBJ whole genome shotgun (WGS) entry which is preliminary data.</text>
</comment>
<evidence type="ECO:0000256" key="1">
    <source>
        <dbReference type="SAM" id="Phobius"/>
    </source>
</evidence>
<keyword evidence="1" id="KW-1133">Transmembrane helix</keyword>
<proteinExistence type="predicted"/>
<protein>
    <submittedName>
        <fullName evidence="2">Uncharacterized protein</fullName>
    </submittedName>
</protein>
<keyword evidence="1" id="KW-0472">Membrane</keyword>
<feature type="non-terminal residue" evidence="2">
    <location>
        <position position="85"/>
    </location>
</feature>
<feature type="non-terminal residue" evidence="2">
    <location>
        <position position="1"/>
    </location>
</feature>
<evidence type="ECO:0000313" key="2">
    <source>
        <dbReference type="EMBL" id="GFD58170.1"/>
    </source>
</evidence>
<feature type="transmembrane region" description="Helical" evidence="1">
    <location>
        <begin position="6"/>
        <end position="24"/>
    </location>
</feature>
<dbReference type="EMBL" id="BKCJ011849521">
    <property type="protein sequence ID" value="GFD58170.1"/>
    <property type="molecule type" value="Genomic_DNA"/>
</dbReference>
<accession>A0A699XIJ3</accession>